<name>A0ABY2RFU5_9NOCA</name>
<gene>
    <name evidence="1" type="ORF">FCG67_19615</name>
</gene>
<reference evidence="1 2" key="1">
    <citation type="submission" date="2019-04" db="EMBL/GenBank/DDBJ databases">
        <title>Rhodococcus oryzae sp. nov., a novel actinomycete isolated from rhizosphere soil of rice (Oryza sativa L.).</title>
        <authorList>
            <person name="Li C."/>
        </authorList>
    </citation>
    <scope>NUCLEOTIDE SEQUENCE [LARGE SCALE GENOMIC DNA]</scope>
    <source>
        <strain evidence="1 2">NEAU-CX67</strain>
    </source>
</reference>
<evidence type="ECO:0000313" key="1">
    <source>
        <dbReference type="EMBL" id="TJZ75799.1"/>
    </source>
</evidence>
<comment type="caution">
    <text evidence="1">The sequence shown here is derived from an EMBL/GenBank/DDBJ whole genome shotgun (WGS) entry which is preliminary data.</text>
</comment>
<dbReference type="Pfam" id="PF12079">
    <property type="entry name" value="DUF3558"/>
    <property type="match status" value="1"/>
</dbReference>
<accession>A0ABY2RFU5</accession>
<dbReference type="EMBL" id="SUMD01000010">
    <property type="protein sequence ID" value="TJZ75799.1"/>
    <property type="molecule type" value="Genomic_DNA"/>
</dbReference>
<dbReference type="RefSeq" id="WP_136911364.1">
    <property type="nucleotide sequence ID" value="NZ_SUMD01000010.1"/>
</dbReference>
<protein>
    <submittedName>
        <fullName evidence="1">DUF3558 domain-containing protein</fullName>
    </submittedName>
</protein>
<dbReference type="InterPro" id="IPR024520">
    <property type="entry name" value="DUF3558"/>
</dbReference>
<proteinExistence type="predicted"/>
<keyword evidence="2" id="KW-1185">Reference proteome</keyword>
<dbReference type="Proteomes" id="UP000305109">
    <property type="component" value="Unassembled WGS sequence"/>
</dbReference>
<organism evidence="1 2">
    <name type="scientific">Rhodococcus oryzae</name>
    <dbReference type="NCBI Taxonomy" id="2571143"/>
    <lineage>
        <taxon>Bacteria</taxon>
        <taxon>Bacillati</taxon>
        <taxon>Actinomycetota</taxon>
        <taxon>Actinomycetes</taxon>
        <taxon>Mycobacteriales</taxon>
        <taxon>Nocardiaceae</taxon>
        <taxon>Rhodococcus</taxon>
    </lineage>
</organism>
<sequence>MRLSRVDRYRSAGSGECRVRVQLRGLVGVGLVCGALVLAGCGSETVAGEAEAVGAGPGQPAFSPCDDIPDEALRAVGVDPATESKDILGAKQPGWEICRWNGPEHILRVFSTVRTMEEVRSNEQNTEFAPLELGGRDAVSYREVADRAREICDVAFASGRGTVLVRIDNSLGDSRDEEPCAIAIRTATELEPLVPR</sequence>
<evidence type="ECO:0000313" key="2">
    <source>
        <dbReference type="Proteomes" id="UP000305109"/>
    </source>
</evidence>